<evidence type="ECO:0000259" key="3">
    <source>
        <dbReference type="SMART" id="SM01007"/>
    </source>
</evidence>
<accession>A0A2G4EVR3</accession>
<reference evidence="4" key="1">
    <citation type="submission" date="2017-10" db="EMBL/GenBank/DDBJ databases">
        <title>Draft genome sequence of the planktic cyanobacteria Tychonema bourrellyi isolated from alpine lentic freshwater.</title>
        <authorList>
            <person name="Tett A."/>
            <person name="Armanini F."/>
            <person name="Asnicar F."/>
            <person name="Boscaini A."/>
            <person name="Pasolli E."/>
            <person name="Zolfo M."/>
            <person name="Donati C."/>
            <person name="Salmaso N."/>
            <person name="Segata N."/>
        </authorList>
    </citation>
    <scope>NUCLEOTIDE SEQUENCE</scope>
    <source>
        <strain evidence="4">FEM_GT703</strain>
    </source>
</reference>
<dbReference type="PANTHER" id="PTHR24321">
    <property type="entry name" value="DEHYDROGENASES, SHORT CHAIN"/>
    <property type="match status" value="1"/>
</dbReference>
<feature type="domain" description="Class II aldolase/adducin N-terminal" evidence="3">
    <location>
        <begin position="19"/>
        <end position="220"/>
    </location>
</feature>
<name>A0A2G4EVR3_9CYAN</name>
<dbReference type="Pfam" id="PF00106">
    <property type="entry name" value="adh_short"/>
    <property type="match status" value="1"/>
</dbReference>
<dbReference type="Pfam" id="PF00596">
    <property type="entry name" value="Aldolase_II"/>
    <property type="match status" value="1"/>
</dbReference>
<gene>
    <name evidence="4" type="ORF">CP500_020485</name>
</gene>
<dbReference type="InterPro" id="IPR020904">
    <property type="entry name" value="Sc_DH/Rdtase_CS"/>
</dbReference>
<dbReference type="PRINTS" id="PR00080">
    <property type="entry name" value="SDRFAMILY"/>
</dbReference>
<dbReference type="Gene3D" id="3.40.225.10">
    <property type="entry name" value="Class II aldolase/adducin N-terminal domain"/>
    <property type="match status" value="1"/>
</dbReference>
<sequence>MKSLWNDLEAQQYPDDLALRVYTSRLLGREPALVLHGGGNTSVKIRETNIVGEAEDILYVKGSGWDLATIEAAGFSPVRIPHLLKLAQLESLSDPQMVNELKTQMTRASAPSPSVETILHATLPYKYVDHTHADAVITITNTANGFDRIHEIYGDRLVVIPYVMPGFDLARLCAQKFVADATEKTVGMVLMNHGLFSFGETARESYERTIELVSLAEDYLRKHGASNPPSAQATATPEDKPLRHSLAQLRHQLSQSAGFPIILATHRHPKTLAYARRDDISTISQQGPLTPDHVIRTKRVPMLGRDVEGYIAAYKAYFQAHAAANLTMLDPVPRVILDPDFGMCTVSQTAKQAQIVADIYDRTIDAIESATLLGGYQALSPKDIFAVEYWDLEQAKLRQGGKPPAFTGEVALVTGAASGIGKACVDSLLKRGAAVVGLDINPQIESLYSRADFCGITCNVTDESAIMAALERAIQKFGGLDILVLNAGIFPASRSISQLGSDEWRKVMSINLDANLVLMRECHPFLKLAPKGGRVVVIGSKNVPAPGPGAAAYSASKAALNQLVRVAALEWGGDRIRINSLHPNAVFDTGVWTVGANGYSPLESRAKHYGLTVEEYKTNNVLKVEVTSHSVAELAAELCGDLFANTTAAQIPVDGGNDRVI</sequence>
<dbReference type="PRINTS" id="PR00081">
    <property type="entry name" value="GDHRDH"/>
</dbReference>
<protein>
    <submittedName>
        <fullName evidence="4">Bifunctional aldolase/short-chain dehydrogenase</fullName>
    </submittedName>
</protein>
<dbReference type="InterPro" id="IPR036291">
    <property type="entry name" value="NAD(P)-bd_dom_sf"/>
</dbReference>
<dbReference type="SUPFAM" id="SSF51735">
    <property type="entry name" value="NAD(P)-binding Rossmann-fold domains"/>
    <property type="match status" value="1"/>
</dbReference>
<organism evidence="4 5">
    <name type="scientific">Tychonema bourrellyi FEM_GT703</name>
    <dbReference type="NCBI Taxonomy" id="2040638"/>
    <lineage>
        <taxon>Bacteria</taxon>
        <taxon>Bacillati</taxon>
        <taxon>Cyanobacteriota</taxon>
        <taxon>Cyanophyceae</taxon>
        <taxon>Oscillatoriophycideae</taxon>
        <taxon>Oscillatoriales</taxon>
        <taxon>Microcoleaceae</taxon>
        <taxon>Tychonema</taxon>
    </lineage>
</organism>
<comment type="similarity">
    <text evidence="1">Belongs to the short-chain dehydrogenases/reductases (SDR) family.</text>
</comment>
<keyword evidence="2" id="KW-0560">Oxidoreductase</keyword>
<evidence type="ECO:0000313" key="4">
    <source>
        <dbReference type="EMBL" id="PHX53631.1"/>
    </source>
</evidence>
<dbReference type="GO" id="GO:0016491">
    <property type="term" value="F:oxidoreductase activity"/>
    <property type="evidence" value="ECO:0007669"/>
    <property type="project" value="UniProtKB-KW"/>
</dbReference>
<proteinExistence type="inferred from homology"/>
<evidence type="ECO:0000313" key="5">
    <source>
        <dbReference type="Proteomes" id="UP000226442"/>
    </source>
</evidence>
<dbReference type="SUPFAM" id="SSF53639">
    <property type="entry name" value="AraD/HMP-PK domain-like"/>
    <property type="match status" value="1"/>
</dbReference>
<dbReference type="InterPro" id="IPR001303">
    <property type="entry name" value="Aldolase_II/adducin_N"/>
</dbReference>
<evidence type="ECO:0000256" key="1">
    <source>
        <dbReference type="ARBA" id="ARBA00006484"/>
    </source>
</evidence>
<evidence type="ECO:0000256" key="2">
    <source>
        <dbReference type="ARBA" id="ARBA00023002"/>
    </source>
</evidence>
<dbReference type="PANTHER" id="PTHR24321:SF14">
    <property type="entry name" value="SHORT-CHAIN TYPE DEHYDROGENASE_REDUCTASE BLR2146-RELATED"/>
    <property type="match status" value="1"/>
</dbReference>
<dbReference type="FunFam" id="3.40.50.720:FF:000084">
    <property type="entry name" value="Short-chain dehydrogenase reductase"/>
    <property type="match status" value="1"/>
</dbReference>
<dbReference type="Proteomes" id="UP000226442">
    <property type="component" value="Unassembled WGS sequence"/>
</dbReference>
<dbReference type="SMART" id="SM01007">
    <property type="entry name" value="Aldolase_II"/>
    <property type="match status" value="1"/>
</dbReference>
<dbReference type="PROSITE" id="PS00061">
    <property type="entry name" value="ADH_SHORT"/>
    <property type="match status" value="1"/>
</dbReference>
<dbReference type="InterPro" id="IPR002347">
    <property type="entry name" value="SDR_fam"/>
</dbReference>
<dbReference type="InterPro" id="IPR036409">
    <property type="entry name" value="Aldolase_II/adducin_N_sf"/>
</dbReference>
<keyword evidence="5" id="KW-1185">Reference proteome</keyword>
<dbReference type="RefSeq" id="WP_096829376.1">
    <property type="nucleotide sequence ID" value="NZ_NXIB02000170.1"/>
</dbReference>
<dbReference type="Gene3D" id="3.40.50.720">
    <property type="entry name" value="NAD(P)-binding Rossmann-like Domain"/>
    <property type="match status" value="1"/>
</dbReference>
<comment type="caution">
    <text evidence="4">The sequence shown here is derived from an EMBL/GenBank/DDBJ whole genome shotgun (WGS) entry which is preliminary data.</text>
</comment>
<dbReference type="NCBIfam" id="NF006196">
    <property type="entry name" value="PRK08324.2-4"/>
    <property type="match status" value="1"/>
</dbReference>
<dbReference type="EMBL" id="NXIB02000170">
    <property type="protein sequence ID" value="PHX53631.1"/>
    <property type="molecule type" value="Genomic_DNA"/>
</dbReference>
<dbReference type="OrthoDB" id="9774430at2"/>
<dbReference type="AlphaFoldDB" id="A0A2G4EVR3"/>